<proteinExistence type="predicted"/>
<feature type="domain" description="GmrSD restriction endonucleases N-terminal" evidence="1">
    <location>
        <begin position="38"/>
        <end position="136"/>
    </location>
</feature>
<gene>
    <name evidence="3" type="ordered locus">cce_3283</name>
</gene>
<dbReference type="PANTHER" id="PTHR35149">
    <property type="entry name" value="SLL5132 PROTEIN"/>
    <property type="match status" value="1"/>
</dbReference>
<dbReference type="STRING" id="43989.cce_3283"/>
<evidence type="ECO:0000313" key="4">
    <source>
        <dbReference type="Proteomes" id="UP000001203"/>
    </source>
</evidence>
<dbReference type="InterPro" id="IPR011089">
    <property type="entry name" value="GmrSD_C"/>
</dbReference>
<dbReference type="InterPro" id="IPR004919">
    <property type="entry name" value="GmrSD_N"/>
</dbReference>
<organism evidence="3 4">
    <name type="scientific">Crocosphaera subtropica (strain ATCC 51142 / BH68)</name>
    <name type="common">Cyanothece sp. (strain ATCC 51142)</name>
    <dbReference type="NCBI Taxonomy" id="43989"/>
    <lineage>
        <taxon>Bacteria</taxon>
        <taxon>Bacillati</taxon>
        <taxon>Cyanobacteriota</taxon>
        <taxon>Cyanophyceae</taxon>
        <taxon>Oscillatoriophycideae</taxon>
        <taxon>Chroococcales</taxon>
        <taxon>Aphanothecaceae</taxon>
        <taxon>Crocosphaera</taxon>
        <taxon>Crocosphaera subtropica</taxon>
    </lineage>
</organism>
<evidence type="ECO:0008006" key="5">
    <source>
        <dbReference type="Google" id="ProtNLM"/>
    </source>
</evidence>
<keyword evidence="4" id="KW-1185">Reference proteome</keyword>
<dbReference type="PANTHER" id="PTHR35149:SF1">
    <property type="entry name" value="DUF5655 DOMAIN-CONTAINING PROTEIN"/>
    <property type="match status" value="1"/>
</dbReference>
<evidence type="ECO:0000259" key="1">
    <source>
        <dbReference type="Pfam" id="PF03235"/>
    </source>
</evidence>
<dbReference type="Proteomes" id="UP000001203">
    <property type="component" value="Chromosome circular"/>
</dbReference>
<feature type="domain" description="GmrSD restriction endonucleases C-terminal" evidence="2">
    <location>
        <begin position="337"/>
        <end position="480"/>
    </location>
</feature>
<protein>
    <recommendedName>
        <fullName evidence="5">DUF1524 domain-containing protein</fullName>
    </recommendedName>
</protein>
<dbReference type="AlphaFoldDB" id="B1WY47"/>
<dbReference type="HOGENOM" id="CLU_011736_6_2_3"/>
<dbReference type="KEGG" id="cyt:cce_3283"/>
<dbReference type="Pfam" id="PF07510">
    <property type="entry name" value="GmrSD_C"/>
    <property type="match status" value="1"/>
</dbReference>
<dbReference type="eggNOG" id="COG1479">
    <property type="taxonomic scope" value="Bacteria"/>
</dbReference>
<dbReference type="EMBL" id="CP000806">
    <property type="protein sequence ID" value="ACB52631.1"/>
    <property type="molecule type" value="Genomic_DNA"/>
</dbReference>
<reference evidence="3 4" key="1">
    <citation type="journal article" date="2008" name="Proc. Natl. Acad. Sci. U.S.A.">
        <title>The genome of Cyanothece 51142, a unicellular diazotrophic cyanobacterium important in the marine nitrogen cycle.</title>
        <authorList>
            <person name="Welsh E.A."/>
            <person name="Liberton M."/>
            <person name="Stoeckel J."/>
            <person name="Loh T."/>
            <person name="Elvitigala T."/>
            <person name="Wang C."/>
            <person name="Wollam A."/>
            <person name="Fulton R.S."/>
            <person name="Clifton S.W."/>
            <person name="Jacobs J.M."/>
            <person name="Aurora R."/>
            <person name="Ghosh B.K."/>
            <person name="Sherman L.A."/>
            <person name="Smith R.D."/>
            <person name="Wilson R.K."/>
            <person name="Pakrasi H.B."/>
        </authorList>
    </citation>
    <scope>NUCLEOTIDE SEQUENCE [LARGE SCALE GENOMIC DNA]</scope>
    <source>
        <strain evidence="4">ATCC 51142 / BH68</strain>
    </source>
</reference>
<accession>B1WY47</accession>
<sequence>MKIIQKRHQELFSRFIEFEQEIQRPFSSVEVLTLSKADHSFYSNLIRDLHPEPSRDSHKKMLSAYKKMNETLISIMERCTNIEDKIDDLEVIQKILDNDFTVLHMVTDKKEDAFRLFQVINDRGTNLTDGDLLRAKTLELLEQFYHDQRIVEEIWDYILADSPSDTSDYLNWIYDSFQGKRPKQNAVFDMFLDKFFPEHNKTDLQEEDAEKIRKMMQDIKEYIIRCRKLVQGQWLYPDKQPLTAWDRTRLNLVIVELGHTLSIPLLLSASQLDDKKFSEIVQMVERTFFRYKLVCNEHITPLKNIYSQEAVAIRKNAQSYNPETLREKLNNLIQSKTSDSIFKNNLKNLKYQETGTSNKPLKYFLMSIEYYYQWYSNGSTGKPLCLDKSRVYDFAGTSIEHIYPRNPKQTDKDDHIEPIKNSLGNLTIMDPQQNGIGDNEPFLRKKTLYQQSSVFLNKEIGNKPHWTLEEISNHEDFLIDAAVKIFRP</sequence>
<name>B1WY47_CROS5</name>
<dbReference type="Pfam" id="PF03235">
    <property type="entry name" value="GmrSD_N"/>
    <property type="match status" value="1"/>
</dbReference>
<evidence type="ECO:0000259" key="2">
    <source>
        <dbReference type="Pfam" id="PF07510"/>
    </source>
</evidence>
<evidence type="ECO:0000313" key="3">
    <source>
        <dbReference type="EMBL" id="ACB52631.1"/>
    </source>
</evidence>